<dbReference type="SUPFAM" id="SSF46626">
    <property type="entry name" value="Cytochrome c"/>
    <property type="match status" value="1"/>
</dbReference>
<evidence type="ECO:0000256" key="2">
    <source>
        <dbReference type="ARBA" id="ARBA00022617"/>
    </source>
</evidence>
<evidence type="ECO:0000256" key="8">
    <source>
        <dbReference type="SAM" id="SignalP"/>
    </source>
</evidence>
<gene>
    <name evidence="10" type="ORF">CLV79_102398</name>
    <name evidence="11" type="ORF">LOS8367_01480</name>
</gene>
<evidence type="ECO:0000313" key="11">
    <source>
        <dbReference type="EMBL" id="SLN35693.1"/>
    </source>
</evidence>
<keyword evidence="4 7" id="KW-0408">Iron</keyword>
<proteinExistence type="inferred from homology"/>
<dbReference type="CDD" id="cd02968">
    <property type="entry name" value="SCO"/>
    <property type="match status" value="1"/>
</dbReference>
<accession>A0A1X6YZ86</accession>
<keyword evidence="2 7" id="KW-0349">Heme</keyword>
<feature type="domain" description="Cytochrome c" evidence="9">
    <location>
        <begin position="205"/>
        <end position="297"/>
    </location>
</feature>
<dbReference type="GO" id="GO:0009055">
    <property type="term" value="F:electron transfer activity"/>
    <property type="evidence" value="ECO:0007669"/>
    <property type="project" value="InterPro"/>
</dbReference>
<dbReference type="Proteomes" id="UP000193495">
    <property type="component" value="Unassembled WGS sequence"/>
</dbReference>
<reference evidence="11 12" key="1">
    <citation type="submission" date="2017-03" db="EMBL/GenBank/DDBJ databases">
        <authorList>
            <person name="Afonso C.L."/>
            <person name="Miller P.J."/>
            <person name="Scott M.A."/>
            <person name="Spackman E."/>
            <person name="Goraichik I."/>
            <person name="Dimitrov K.M."/>
            <person name="Suarez D.L."/>
            <person name="Swayne D.E."/>
        </authorList>
    </citation>
    <scope>NUCLEOTIDE SEQUENCE [LARGE SCALE GENOMIC DNA]</scope>
    <source>
        <strain evidence="11 12">CECT 8367</strain>
    </source>
</reference>
<sequence length="327" mass="35899">MIRGFMLRGLAVAAILATAPAAQARWELDYFPNTPLLTQKGEKVRFVDDVLDGRIAVVNFIYLDCPDICGLATARLAKVYEWLGERMGEEIVFVSISLTPERDTPEELAAYAAAFGAGPGWYFLTGDPEEVALLRYKLGERSKQLSDHRSDMLIGNPLTGEWRRSSLMGNLVTATAEILALDPDWVPPQAEVKVIEGETLERFAARNREGEGLFIKGCAACHSIGDGVRVGPDLEGVTLRRDRDWLMRYIMSPDRMLAEGDPIAVTLDAAYPAVRMPAFGLGENDAADLVQYLHSETLRLEGVAEPAAAAHDGHTAHDLDDPSDHQH</sequence>
<evidence type="ECO:0000256" key="7">
    <source>
        <dbReference type="PROSITE-ProRule" id="PRU00433"/>
    </source>
</evidence>
<dbReference type="Pfam" id="PF00034">
    <property type="entry name" value="Cytochrom_C"/>
    <property type="match status" value="1"/>
</dbReference>
<dbReference type="PANTHER" id="PTHR12151">
    <property type="entry name" value="ELECTRON TRANSPORT PROTIN SCO1/SENC FAMILY MEMBER"/>
    <property type="match status" value="1"/>
</dbReference>
<name>A0A1X6YZ86_9RHOB</name>
<dbReference type="OrthoDB" id="5296507at2"/>
<keyword evidence="13" id="KW-1185">Reference proteome</keyword>
<keyword evidence="5" id="KW-0186">Copper</keyword>
<dbReference type="InterPro" id="IPR036909">
    <property type="entry name" value="Cyt_c-like_dom_sf"/>
</dbReference>
<evidence type="ECO:0000256" key="4">
    <source>
        <dbReference type="ARBA" id="ARBA00023004"/>
    </source>
</evidence>
<feature type="binding site" evidence="5">
    <location>
        <position position="69"/>
    </location>
    <ligand>
        <name>Cu cation</name>
        <dbReference type="ChEBI" id="CHEBI:23378"/>
    </ligand>
</feature>
<feature type="chain" id="PRO_5044568206" evidence="8">
    <location>
        <begin position="25"/>
        <end position="327"/>
    </location>
</feature>
<keyword evidence="8" id="KW-0732">Signal</keyword>
<dbReference type="Gene3D" id="1.10.760.10">
    <property type="entry name" value="Cytochrome c-like domain"/>
    <property type="match status" value="1"/>
</dbReference>
<dbReference type="InterPro" id="IPR009056">
    <property type="entry name" value="Cyt_c-like_dom"/>
</dbReference>
<keyword evidence="6" id="KW-1015">Disulfide bond</keyword>
<dbReference type="Proteomes" id="UP000240624">
    <property type="component" value="Unassembled WGS sequence"/>
</dbReference>
<evidence type="ECO:0000256" key="1">
    <source>
        <dbReference type="ARBA" id="ARBA00010996"/>
    </source>
</evidence>
<organism evidence="11 12">
    <name type="scientific">Limimaricola soesokkakensis</name>
    <dbReference type="NCBI Taxonomy" id="1343159"/>
    <lineage>
        <taxon>Bacteria</taxon>
        <taxon>Pseudomonadati</taxon>
        <taxon>Pseudomonadota</taxon>
        <taxon>Alphaproteobacteria</taxon>
        <taxon>Rhodobacterales</taxon>
        <taxon>Paracoccaceae</taxon>
        <taxon>Limimaricola</taxon>
    </lineage>
</organism>
<evidence type="ECO:0000256" key="5">
    <source>
        <dbReference type="PIRSR" id="PIRSR603782-1"/>
    </source>
</evidence>
<protein>
    <submittedName>
        <fullName evidence="10 11">SCO1/SenC</fullName>
    </submittedName>
</protein>
<evidence type="ECO:0000313" key="10">
    <source>
        <dbReference type="EMBL" id="PSK87906.1"/>
    </source>
</evidence>
<keyword evidence="3 5" id="KW-0479">Metal-binding</keyword>
<feature type="signal peptide" evidence="8">
    <location>
        <begin position="1"/>
        <end position="24"/>
    </location>
</feature>
<dbReference type="Gene3D" id="3.40.30.10">
    <property type="entry name" value="Glutaredoxin"/>
    <property type="match status" value="1"/>
</dbReference>
<dbReference type="PROSITE" id="PS51007">
    <property type="entry name" value="CYTC"/>
    <property type="match status" value="1"/>
</dbReference>
<dbReference type="RefSeq" id="WP_133056300.1">
    <property type="nucleotide sequence ID" value="NZ_FWFY01000003.1"/>
</dbReference>
<reference evidence="10 13" key="2">
    <citation type="submission" date="2018-03" db="EMBL/GenBank/DDBJ databases">
        <title>Genomic Encyclopedia of Archaeal and Bacterial Type Strains, Phase II (KMG-II): from individual species to whole genera.</title>
        <authorList>
            <person name="Goeker M."/>
        </authorList>
    </citation>
    <scope>NUCLEOTIDE SEQUENCE [LARGE SCALE GENOMIC DNA]</scope>
    <source>
        <strain evidence="10 13">DSM 29956</strain>
    </source>
</reference>
<evidence type="ECO:0000313" key="12">
    <source>
        <dbReference type="Proteomes" id="UP000193495"/>
    </source>
</evidence>
<feature type="disulfide bond" description="Redox-active" evidence="6">
    <location>
        <begin position="65"/>
        <end position="69"/>
    </location>
</feature>
<dbReference type="InterPro" id="IPR036249">
    <property type="entry name" value="Thioredoxin-like_sf"/>
</dbReference>
<dbReference type="EMBL" id="PYGB01000002">
    <property type="protein sequence ID" value="PSK87906.1"/>
    <property type="molecule type" value="Genomic_DNA"/>
</dbReference>
<feature type="binding site" evidence="5">
    <location>
        <position position="65"/>
    </location>
    <ligand>
        <name>Cu cation</name>
        <dbReference type="ChEBI" id="CHEBI:23378"/>
    </ligand>
</feature>
<dbReference type="InterPro" id="IPR003782">
    <property type="entry name" value="SCO1/SenC"/>
</dbReference>
<dbReference type="AlphaFoldDB" id="A0A1X6YZ86"/>
<comment type="similarity">
    <text evidence="1">Belongs to the SCO1/2 family.</text>
</comment>
<dbReference type="SUPFAM" id="SSF52833">
    <property type="entry name" value="Thioredoxin-like"/>
    <property type="match status" value="1"/>
</dbReference>
<evidence type="ECO:0000256" key="3">
    <source>
        <dbReference type="ARBA" id="ARBA00022723"/>
    </source>
</evidence>
<dbReference type="PANTHER" id="PTHR12151:SF5">
    <property type="entry name" value="AT19154P"/>
    <property type="match status" value="1"/>
</dbReference>
<dbReference type="Pfam" id="PF02630">
    <property type="entry name" value="SCO1-SenC"/>
    <property type="match status" value="1"/>
</dbReference>
<dbReference type="GO" id="GO:0046872">
    <property type="term" value="F:metal ion binding"/>
    <property type="evidence" value="ECO:0007669"/>
    <property type="project" value="UniProtKB-KW"/>
</dbReference>
<evidence type="ECO:0000313" key="13">
    <source>
        <dbReference type="Proteomes" id="UP000240624"/>
    </source>
</evidence>
<evidence type="ECO:0000256" key="6">
    <source>
        <dbReference type="PIRSR" id="PIRSR603782-2"/>
    </source>
</evidence>
<dbReference type="GO" id="GO:0020037">
    <property type="term" value="F:heme binding"/>
    <property type="evidence" value="ECO:0007669"/>
    <property type="project" value="InterPro"/>
</dbReference>
<dbReference type="EMBL" id="FWFY01000003">
    <property type="protein sequence ID" value="SLN35693.1"/>
    <property type="molecule type" value="Genomic_DNA"/>
</dbReference>
<evidence type="ECO:0000259" key="9">
    <source>
        <dbReference type="PROSITE" id="PS51007"/>
    </source>
</evidence>